<name>A0A4R6STC5_9SPHI</name>
<evidence type="ECO:0000313" key="4">
    <source>
        <dbReference type="Proteomes" id="UP000295620"/>
    </source>
</evidence>
<organism evidence="3 4">
    <name type="scientific">Pedobacter metabolipauper</name>
    <dbReference type="NCBI Taxonomy" id="425513"/>
    <lineage>
        <taxon>Bacteria</taxon>
        <taxon>Pseudomonadati</taxon>
        <taxon>Bacteroidota</taxon>
        <taxon>Sphingobacteriia</taxon>
        <taxon>Sphingobacteriales</taxon>
        <taxon>Sphingobacteriaceae</taxon>
        <taxon>Pedobacter</taxon>
    </lineage>
</organism>
<evidence type="ECO:0000313" key="3">
    <source>
        <dbReference type="EMBL" id="TDQ07153.1"/>
    </source>
</evidence>
<gene>
    <name evidence="3" type="ORF">ATK78_4169</name>
</gene>
<dbReference type="EMBL" id="SNYC01000007">
    <property type="protein sequence ID" value="TDQ07153.1"/>
    <property type="molecule type" value="Genomic_DNA"/>
</dbReference>
<accession>A0A4R6STC5</accession>
<feature type="domain" description="NERD" evidence="2">
    <location>
        <begin position="187"/>
        <end position="299"/>
    </location>
</feature>
<dbReference type="OrthoDB" id="9813328at2"/>
<feature type="coiled-coil region" evidence="1">
    <location>
        <begin position="58"/>
        <end position="100"/>
    </location>
</feature>
<proteinExistence type="predicted"/>
<evidence type="ECO:0000259" key="2">
    <source>
        <dbReference type="PROSITE" id="PS50965"/>
    </source>
</evidence>
<dbReference type="PROSITE" id="PS50965">
    <property type="entry name" value="NERD"/>
    <property type="match status" value="1"/>
</dbReference>
<evidence type="ECO:0000256" key="1">
    <source>
        <dbReference type="SAM" id="Coils"/>
    </source>
</evidence>
<reference evidence="3 4" key="1">
    <citation type="submission" date="2019-03" db="EMBL/GenBank/DDBJ databases">
        <title>Genomic Encyclopedia of Archaeal and Bacterial Type Strains, Phase II (KMG-II): from individual species to whole genera.</title>
        <authorList>
            <person name="Goeker M."/>
        </authorList>
    </citation>
    <scope>NUCLEOTIDE SEQUENCE [LARGE SCALE GENOMIC DNA]</scope>
    <source>
        <strain evidence="3 4">DSM 19035</strain>
    </source>
</reference>
<comment type="caution">
    <text evidence="3">The sequence shown here is derived from an EMBL/GenBank/DDBJ whole genome shotgun (WGS) entry which is preliminary data.</text>
</comment>
<protein>
    <submittedName>
        <fullName evidence="3">Nuclease-like protein</fullName>
    </submittedName>
</protein>
<sequence>MCKVYNEVGCITTINSHLIRNNINDLKSLKEIIDFKNSYADVRKEIISHHTLLIEQEKKILEEEISHLKDSIIAKENEVREQLLQEIEKLKYRLTNLIFKNVTVFRVLTRFCKKIILKLKIWTNKLLFSFRIKKSIQHLIHFLTKKTERYEYIVSFFNDAVEESSLSQTKHLDKKKAVIDEINNSIYGALGEQMVVKELKTLADDYILINDFNCTFDPPLYNSRERNYIRSIQVDHILISPFGVFIIETKNWSKESQNNLSLRSPVEQIKRTNLALYKMLVSEESYSDLMLSRHHWGERKVPLKNIIVLINQKPIEEFKYVKVLTLNQLLGYIKYFEPTFSTRETQKIADYLLARNFRAIVD</sequence>
<dbReference type="Proteomes" id="UP000295620">
    <property type="component" value="Unassembled WGS sequence"/>
</dbReference>
<dbReference type="RefSeq" id="WP_133577962.1">
    <property type="nucleotide sequence ID" value="NZ_SNYC01000007.1"/>
</dbReference>
<keyword evidence="4" id="KW-1185">Reference proteome</keyword>
<dbReference type="AlphaFoldDB" id="A0A4R6STC5"/>
<keyword evidence="1" id="KW-0175">Coiled coil</keyword>
<dbReference type="InterPro" id="IPR011528">
    <property type="entry name" value="NERD"/>
</dbReference>
<dbReference type="Pfam" id="PF08378">
    <property type="entry name" value="NERD"/>
    <property type="match status" value="1"/>
</dbReference>